<proteinExistence type="predicted"/>
<accession>A0A9W8RP24</accession>
<gene>
    <name evidence="2" type="ORF">NW762_012677</name>
</gene>
<keyword evidence="3" id="KW-1185">Reference proteome</keyword>
<dbReference type="AlphaFoldDB" id="A0A9W8RP24"/>
<reference evidence="2" key="1">
    <citation type="submission" date="2022-09" db="EMBL/GenBank/DDBJ databases">
        <title>Fusarium specimens isolated from Avocado Roots.</title>
        <authorList>
            <person name="Stajich J."/>
            <person name="Roper C."/>
            <person name="Heimlech-Rivalta G."/>
        </authorList>
    </citation>
    <scope>NUCLEOTIDE SEQUENCE</scope>
    <source>
        <strain evidence="2">CF00136</strain>
    </source>
</reference>
<evidence type="ECO:0000313" key="3">
    <source>
        <dbReference type="Proteomes" id="UP001152049"/>
    </source>
</evidence>
<name>A0A9W8RP24_9HYPO</name>
<evidence type="ECO:0000256" key="1">
    <source>
        <dbReference type="SAM" id="MobiDB-lite"/>
    </source>
</evidence>
<evidence type="ECO:0000313" key="2">
    <source>
        <dbReference type="EMBL" id="KAJ4248839.1"/>
    </source>
</evidence>
<comment type="caution">
    <text evidence="2">The sequence shown here is derived from an EMBL/GenBank/DDBJ whole genome shotgun (WGS) entry which is preliminary data.</text>
</comment>
<feature type="compositionally biased region" description="Polar residues" evidence="1">
    <location>
        <begin position="52"/>
        <end position="81"/>
    </location>
</feature>
<organism evidence="2 3">
    <name type="scientific">Fusarium torreyae</name>
    <dbReference type="NCBI Taxonomy" id="1237075"/>
    <lineage>
        <taxon>Eukaryota</taxon>
        <taxon>Fungi</taxon>
        <taxon>Dikarya</taxon>
        <taxon>Ascomycota</taxon>
        <taxon>Pezizomycotina</taxon>
        <taxon>Sordariomycetes</taxon>
        <taxon>Hypocreomycetidae</taxon>
        <taxon>Hypocreales</taxon>
        <taxon>Nectriaceae</taxon>
        <taxon>Fusarium</taxon>
    </lineage>
</organism>
<feature type="region of interest" description="Disordered" evidence="1">
    <location>
        <begin position="17"/>
        <end position="87"/>
    </location>
</feature>
<dbReference type="OrthoDB" id="6132182at2759"/>
<protein>
    <submittedName>
        <fullName evidence="2">Uncharacterized protein</fullName>
    </submittedName>
</protein>
<dbReference type="EMBL" id="JAOQAZ010000035">
    <property type="protein sequence ID" value="KAJ4248839.1"/>
    <property type="molecule type" value="Genomic_DNA"/>
</dbReference>
<sequence length="135" mass="14961">MPEREHNDLVRAFTSIQKRDPSDPNSFSMIASHNGEPFRGAGWRNPQWWEATATTEMSSSQHDTTPTSTALRTVSSPSSPRQDGEVINPNLLYSYTLQGNIKDHLSPIPDANYSKATGYPTVRYPFSGFVGTDKG</sequence>
<dbReference type="Proteomes" id="UP001152049">
    <property type="component" value="Unassembled WGS sequence"/>
</dbReference>